<sequence>MERLIILDTETTGFDPQDGDRIIEIGCIELIDMEIGREFQVYLNPEREIPEEATKVHGISNKQVADCPTFREVYEEFLAFIGDAPLVIHYAEFDLSFLNAELTRVQSNHALEMERTIDTVQMARRLYPGSKASLNHLCERFGIDRTGRVFHGALLDAHLLVDVYTALCRVEDCVEQDIAPIIEVGDSILMKP</sequence>
<evidence type="ECO:0000256" key="14">
    <source>
        <dbReference type="ARBA" id="ARBA00049244"/>
    </source>
</evidence>
<protein>
    <recommendedName>
        <fullName evidence="3 18">DNA polymerase III subunit epsilon</fullName>
        <ecNumber evidence="2 18">2.7.7.7</ecNumber>
    </recommendedName>
</protein>
<evidence type="ECO:0000256" key="11">
    <source>
        <dbReference type="ARBA" id="ARBA00022842"/>
    </source>
</evidence>
<dbReference type="Pfam" id="PF00929">
    <property type="entry name" value="RNase_T"/>
    <property type="match status" value="1"/>
</dbReference>
<keyword evidence="9 18" id="KW-0378">Hydrolase</keyword>
<evidence type="ECO:0000256" key="1">
    <source>
        <dbReference type="ARBA" id="ARBA00001936"/>
    </source>
</evidence>
<accession>A0A1S7LKF7</accession>
<organism evidence="20">
    <name type="scientific">Magnetococcus massalia (strain MO-1)</name>
    <dbReference type="NCBI Taxonomy" id="451514"/>
    <lineage>
        <taxon>Bacteria</taxon>
        <taxon>Pseudomonadati</taxon>
        <taxon>Pseudomonadota</taxon>
        <taxon>Magnetococcia</taxon>
        <taxon>Magnetococcales</taxon>
        <taxon>Magnetococcaceae</taxon>
        <taxon>Magnetococcus</taxon>
    </lineage>
</organism>
<dbReference type="Gene3D" id="3.30.420.10">
    <property type="entry name" value="Ribonuclease H-like superfamily/Ribonuclease H"/>
    <property type="match status" value="1"/>
</dbReference>
<comment type="subunit">
    <text evidence="18">DNA polymerase III contains a core (composed of alpha, epsilon and theta chains) that associates with a tau subunit. This core dimerizes to form the POLIII' complex. PolIII' associates with the gamma complex (composed of gamma, delta, delta', psi and chi chains) and with the beta chain to form the complete DNA polymerase III complex.</text>
</comment>
<dbReference type="GO" id="GO:0003677">
    <property type="term" value="F:DNA binding"/>
    <property type="evidence" value="ECO:0007669"/>
    <property type="project" value="InterPro"/>
</dbReference>
<comment type="cofactor">
    <cofactor evidence="17">
        <name>Mg(2+)</name>
        <dbReference type="ChEBI" id="CHEBI:18420"/>
    </cofactor>
    <cofactor evidence="17">
        <name>Mn(2+)</name>
        <dbReference type="ChEBI" id="CHEBI:29035"/>
    </cofactor>
    <text evidence="17">Binds 2 divalent metal cations. Magnesium or manganese.</text>
</comment>
<feature type="binding site" evidence="16">
    <location>
        <position position="156"/>
    </location>
    <ligand>
        <name>substrate</name>
    </ligand>
</feature>
<evidence type="ECO:0000256" key="12">
    <source>
        <dbReference type="ARBA" id="ARBA00022932"/>
    </source>
</evidence>
<reference evidence="20" key="1">
    <citation type="submission" date="2015-04" db="EMBL/GenBank/DDBJ databases">
        <authorList>
            <person name="Syromyatnikov M.Y."/>
            <person name="Popov V.N."/>
        </authorList>
    </citation>
    <scope>NUCLEOTIDE SEQUENCE</scope>
    <source>
        <strain evidence="20">MO-1</strain>
    </source>
</reference>
<evidence type="ECO:0000256" key="3">
    <source>
        <dbReference type="ARBA" id="ARBA00020352"/>
    </source>
</evidence>
<dbReference type="CDD" id="cd06131">
    <property type="entry name" value="DNA_pol_III_epsilon_Ecoli_like"/>
    <property type="match status" value="1"/>
</dbReference>
<evidence type="ECO:0000313" key="20">
    <source>
        <dbReference type="EMBL" id="CRH06604.1"/>
    </source>
</evidence>
<evidence type="ECO:0000256" key="7">
    <source>
        <dbReference type="ARBA" id="ARBA00022722"/>
    </source>
</evidence>
<dbReference type="InterPro" id="IPR006309">
    <property type="entry name" value="DnaQ_proteo"/>
</dbReference>
<evidence type="ECO:0000256" key="13">
    <source>
        <dbReference type="ARBA" id="ARBA00023211"/>
    </source>
</evidence>
<keyword evidence="8 17" id="KW-0479">Metal-binding</keyword>
<keyword evidence="4 18" id="KW-0808">Transferase</keyword>
<feature type="binding site" evidence="16">
    <location>
        <position position="10"/>
    </location>
    <ligand>
        <name>substrate</name>
    </ligand>
</feature>
<dbReference type="GO" id="GO:0045004">
    <property type="term" value="P:DNA replication proofreading"/>
    <property type="evidence" value="ECO:0007669"/>
    <property type="project" value="TreeGrafter"/>
</dbReference>
<dbReference type="EMBL" id="LO017727">
    <property type="protein sequence ID" value="CRH06604.1"/>
    <property type="molecule type" value="Genomic_DNA"/>
</dbReference>
<evidence type="ECO:0000256" key="4">
    <source>
        <dbReference type="ARBA" id="ARBA00022679"/>
    </source>
</evidence>
<evidence type="ECO:0000256" key="10">
    <source>
        <dbReference type="ARBA" id="ARBA00022839"/>
    </source>
</evidence>
<evidence type="ECO:0000256" key="5">
    <source>
        <dbReference type="ARBA" id="ARBA00022695"/>
    </source>
</evidence>
<gene>
    <name evidence="18" type="primary">dnaQ</name>
    <name evidence="20" type="ORF">MAGMO_2445</name>
</gene>
<evidence type="ECO:0000256" key="16">
    <source>
        <dbReference type="PIRSR" id="PIRSR606309-2"/>
    </source>
</evidence>
<dbReference type="AlphaFoldDB" id="A0A1S7LKF7"/>
<dbReference type="GO" id="GO:0003887">
    <property type="term" value="F:DNA-directed DNA polymerase activity"/>
    <property type="evidence" value="ECO:0007669"/>
    <property type="project" value="UniProtKB-KW"/>
</dbReference>
<dbReference type="InterPro" id="IPR013520">
    <property type="entry name" value="Ribonucl_H"/>
</dbReference>
<evidence type="ECO:0000259" key="19">
    <source>
        <dbReference type="SMART" id="SM00479"/>
    </source>
</evidence>
<dbReference type="InterPro" id="IPR012337">
    <property type="entry name" value="RNaseH-like_sf"/>
</dbReference>
<evidence type="ECO:0000256" key="8">
    <source>
        <dbReference type="ARBA" id="ARBA00022723"/>
    </source>
</evidence>
<dbReference type="GO" id="GO:0046872">
    <property type="term" value="F:metal ion binding"/>
    <property type="evidence" value="ECO:0007669"/>
    <property type="project" value="UniProtKB-KW"/>
</dbReference>
<keyword evidence="13 17" id="KW-0464">Manganese</keyword>
<dbReference type="NCBIfam" id="NF004316">
    <property type="entry name" value="PRK05711.1"/>
    <property type="match status" value="1"/>
</dbReference>
<dbReference type="NCBIfam" id="TIGR01406">
    <property type="entry name" value="dnaQ_proteo"/>
    <property type="match status" value="1"/>
</dbReference>
<evidence type="ECO:0000256" key="6">
    <source>
        <dbReference type="ARBA" id="ARBA00022705"/>
    </source>
</evidence>
<comment type="catalytic activity">
    <reaction evidence="14 18">
        <text>DNA(n) + a 2'-deoxyribonucleoside 5'-triphosphate = DNA(n+1) + diphosphate</text>
        <dbReference type="Rhea" id="RHEA:22508"/>
        <dbReference type="Rhea" id="RHEA-COMP:17339"/>
        <dbReference type="Rhea" id="RHEA-COMP:17340"/>
        <dbReference type="ChEBI" id="CHEBI:33019"/>
        <dbReference type="ChEBI" id="CHEBI:61560"/>
        <dbReference type="ChEBI" id="CHEBI:173112"/>
        <dbReference type="EC" id="2.7.7.7"/>
    </reaction>
</comment>
<evidence type="ECO:0000256" key="2">
    <source>
        <dbReference type="ARBA" id="ARBA00012417"/>
    </source>
</evidence>
<feature type="domain" description="Exonuclease" evidence="19">
    <location>
        <begin position="3"/>
        <end position="173"/>
    </location>
</feature>
<keyword evidence="10 18" id="KW-0269">Exonuclease</keyword>
<feature type="binding site" evidence="16">
    <location>
        <position position="8"/>
    </location>
    <ligand>
        <name>substrate</name>
    </ligand>
</feature>
<feature type="binding site" evidence="17">
    <location>
        <position position="10"/>
    </location>
    <ligand>
        <name>a divalent metal cation</name>
        <dbReference type="ChEBI" id="CHEBI:60240"/>
        <label>1</label>
        <note>catalytic</note>
    </ligand>
</feature>
<comment type="function">
    <text evidence="18">DNA polymerase III is a complex, multichain enzyme responsible for most of the replicative synthesis in bacteria. The epsilon subunit contain the editing function and is a proofreading 3'-5' exonuclease.</text>
</comment>
<dbReference type="PANTHER" id="PTHR30231:SF41">
    <property type="entry name" value="DNA POLYMERASE III SUBUNIT EPSILON"/>
    <property type="match status" value="1"/>
</dbReference>
<evidence type="ECO:0000256" key="17">
    <source>
        <dbReference type="PIRSR" id="PIRSR606309-3"/>
    </source>
</evidence>
<dbReference type="InterPro" id="IPR036397">
    <property type="entry name" value="RNaseH_sf"/>
</dbReference>
<feature type="binding site" evidence="16">
    <location>
        <position position="57"/>
    </location>
    <ligand>
        <name>substrate</name>
    </ligand>
</feature>
<keyword evidence="5 18" id="KW-0548">Nucleotidyltransferase</keyword>
<dbReference type="InterPro" id="IPR006054">
    <property type="entry name" value="DnaQ"/>
</dbReference>
<feature type="binding site" evidence="16">
    <location>
        <position position="52"/>
    </location>
    <ligand>
        <name>substrate</name>
    </ligand>
</feature>
<feature type="binding site" evidence="17">
    <location>
        <position position="8"/>
    </location>
    <ligand>
        <name>a divalent metal cation</name>
        <dbReference type="ChEBI" id="CHEBI:60240"/>
        <label>1</label>
        <note>catalytic</note>
    </ligand>
</feature>
<dbReference type="FunFam" id="3.30.420.10:FF:000012">
    <property type="entry name" value="DNA polymerase III subunit epsilon"/>
    <property type="match status" value="1"/>
</dbReference>
<keyword evidence="11 17" id="KW-0460">Magnesium</keyword>
<keyword evidence="7 18" id="KW-0540">Nuclease</keyword>
<dbReference type="EC" id="2.7.7.7" evidence="2 18"/>
<keyword evidence="6 18" id="KW-0235">DNA replication</keyword>
<keyword evidence="12 18" id="KW-0239">DNA-directed DNA polymerase</keyword>
<name>A0A1S7LKF7_MAGMO</name>
<dbReference type="SMART" id="SM00479">
    <property type="entry name" value="EXOIII"/>
    <property type="match status" value="1"/>
</dbReference>
<proteinExistence type="predicted"/>
<dbReference type="GO" id="GO:0005829">
    <property type="term" value="C:cytosol"/>
    <property type="evidence" value="ECO:0007669"/>
    <property type="project" value="TreeGrafter"/>
</dbReference>
<dbReference type="PANTHER" id="PTHR30231">
    <property type="entry name" value="DNA POLYMERASE III SUBUNIT EPSILON"/>
    <property type="match status" value="1"/>
</dbReference>
<dbReference type="GO" id="GO:0008408">
    <property type="term" value="F:3'-5' exonuclease activity"/>
    <property type="evidence" value="ECO:0007669"/>
    <property type="project" value="TreeGrafter"/>
</dbReference>
<dbReference type="NCBIfam" id="TIGR00573">
    <property type="entry name" value="dnaq"/>
    <property type="match status" value="1"/>
</dbReference>
<feature type="binding site" evidence="17">
    <location>
        <position position="156"/>
    </location>
    <ligand>
        <name>a divalent metal cation</name>
        <dbReference type="ChEBI" id="CHEBI:60240"/>
        <label>1</label>
        <note>catalytic</note>
    </ligand>
</feature>
<evidence type="ECO:0000256" key="15">
    <source>
        <dbReference type="PIRSR" id="PIRSR606309-1"/>
    </source>
</evidence>
<dbReference type="SUPFAM" id="SSF53098">
    <property type="entry name" value="Ribonuclease H-like"/>
    <property type="match status" value="1"/>
</dbReference>
<evidence type="ECO:0000256" key="18">
    <source>
        <dbReference type="RuleBase" id="RU364087"/>
    </source>
</evidence>
<feature type="active site" description="Proton acceptor" evidence="15">
    <location>
        <position position="151"/>
    </location>
</feature>
<evidence type="ECO:0000256" key="9">
    <source>
        <dbReference type="ARBA" id="ARBA00022801"/>
    </source>
</evidence>
<comment type="cofactor">
    <cofactor evidence="1 18">
        <name>Mn(2+)</name>
        <dbReference type="ChEBI" id="CHEBI:29035"/>
    </cofactor>
</comment>